<dbReference type="Proteomes" id="UP000232133">
    <property type="component" value="Chromosome"/>
</dbReference>
<proteinExistence type="predicted"/>
<dbReference type="EMBL" id="CP017803">
    <property type="protein sequence ID" value="ATZ59550.1"/>
    <property type="molecule type" value="Genomic_DNA"/>
</dbReference>
<evidence type="ECO:0008006" key="3">
    <source>
        <dbReference type="Google" id="ProtNLM"/>
    </source>
</evidence>
<name>A0A2H4U601_METSM</name>
<dbReference type="GeneID" id="71695126"/>
<dbReference type="AlphaFoldDB" id="A0A2H4U601"/>
<dbReference type="RefSeq" id="WP_019262185.1">
    <property type="nucleotide sequence ID" value="NZ_AP025586.1"/>
</dbReference>
<evidence type="ECO:0000313" key="1">
    <source>
        <dbReference type="EMBL" id="ATZ59550.1"/>
    </source>
</evidence>
<accession>A0A2H4U601</accession>
<sequence length="238" mass="26412">MNKKAKYELILIILIGVVLINTAIVISHPEKKSDSENCYNMTTVGSNENGTVYKIIAGNNSSNDTVGVILGVHPREHEIHEEVNKTIANITGENGTNNLTKKFVIYYVVTNDNLTSRDDTRPAGENLAHDFIVPNIKADNPFVVIDVHEIDPKYEYSNFIYSISNNSAKTNGYAQIIADNLGIENFNFTEGTSPHKVTEPIAAQGINTLLMETCITNSIQEKHDTAEKLIYTLDNLKK</sequence>
<evidence type="ECO:0000313" key="2">
    <source>
        <dbReference type="Proteomes" id="UP000232133"/>
    </source>
</evidence>
<reference evidence="1 2" key="1">
    <citation type="submission" date="2016-10" db="EMBL/GenBank/DDBJ databases">
        <authorList>
            <person name="Varghese N."/>
        </authorList>
    </citation>
    <scope>NUCLEOTIDE SEQUENCE [LARGE SCALE GENOMIC DNA]</scope>
    <source>
        <strain evidence="1 2">KB11</strain>
    </source>
</reference>
<gene>
    <name evidence="1" type="ORF">BK798_03530</name>
</gene>
<organism evidence="1 2">
    <name type="scientific">Methanobrevibacter smithii</name>
    <dbReference type="NCBI Taxonomy" id="2173"/>
    <lineage>
        <taxon>Archaea</taxon>
        <taxon>Methanobacteriati</taxon>
        <taxon>Methanobacteriota</taxon>
        <taxon>Methanomada group</taxon>
        <taxon>Methanobacteria</taxon>
        <taxon>Methanobacteriales</taxon>
        <taxon>Methanobacteriaceae</taxon>
        <taxon>Methanobrevibacter</taxon>
    </lineage>
</organism>
<protein>
    <recommendedName>
        <fullName evidence="3">Adhesin-like protein</fullName>
    </recommendedName>
</protein>